<keyword evidence="11" id="KW-1185">Reference proteome</keyword>
<dbReference type="InterPro" id="IPR048333">
    <property type="entry name" value="HA2_WH"/>
</dbReference>
<evidence type="ECO:0000313" key="11">
    <source>
        <dbReference type="Proteomes" id="UP000735302"/>
    </source>
</evidence>
<dbReference type="PROSITE" id="PS51194">
    <property type="entry name" value="HELICASE_CTER"/>
    <property type="match status" value="1"/>
</dbReference>
<evidence type="ECO:0000256" key="1">
    <source>
        <dbReference type="ARBA" id="ARBA00012552"/>
    </source>
</evidence>
<feature type="compositionally biased region" description="Basic and acidic residues" evidence="7">
    <location>
        <begin position="37"/>
        <end position="51"/>
    </location>
</feature>
<dbReference type="GO" id="GO:0005737">
    <property type="term" value="C:cytoplasm"/>
    <property type="evidence" value="ECO:0007669"/>
    <property type="project" value="TreeGrafter"/>
</dbReference>
<organism evidence="10 11">
    <name type="scientific">Plakobranchus ocellatus</name>
    <dbReference type="NCBI Taxonomy" id="259542"/>
    <lineage>
        <taxon>Eukaryota</taxon>
        <taxon>Metazoa</taxon>
        <taxon>Spiralia</taxon>
        <taxon>Lophotrochozoa</taxon>
        <taxon>Mollusca</taxon>
        <taxon>Gastropoda</taxon>
        <taxon>Heterobranchia</taxon>
        <taxon>Euthyneura</taxon>
        <taxon>Panpulmonata</taxon>
        <taxon>Sacoglossa</taxon>
        <taxon>Placobranchoidea</taxon>
        <taxon>Plakobranchidae</taxon>
        <taxon>Plakobranchus</taxon>
    </lineage>
</organism>
<dbReference type="SUPFAM" id="SSF52540">
    <property type="entry name" value="P-loop containing nucleoside triphosphate hydrolases"/>
    <property type="match status" value="1"/>
</dbReference>
<feature type="compositionally biased region" description="Basic residues" evidence="7">
    <location>
        <begin position="1"/>
        <end position="12"/>
    </location>
</feature>
<feature type="domain" description="Helicase ATP-binding" evidence="8">
    <location>
        <begin position="394"/>
        <end position="566"/>
    </location>
</feature>
<dbReference type="FunFam" id="1.20.120.1080:FF:000002">
    <property type="entry name" value="Putative ATP-dependent RNA helicase DHX36"/>
    <property type="match status" value="1"/>
</dbReference>
<dbReference type="FunFam" id="3.40.50.300:FF:000500">
    <property type="entry name" value="ATP-dependent RNA helicase DHX29"/>
    <property type="match status" value="1"/>
</dbReference>
<dbReference type="InterPro" id="IPR011709">
    <property type="entry name" value="DEAD-box_helicase_OB_fold"/>
</dbReference>
<dbReference type="PROSITE" id="PS51192">
    <property type="entry name" value="HELICASE_ATP_BIND_1"/>
    <property type="match status" value="1"/>
</dbReference>
<dbReference type="InterPro" id="IPR001650">
    <property type="entry name" value="Helicase_C-like"/>
</dbReference>
<evidence type="ECO:0000256" key="7">
    <source>
        <dbReference type="SAM" id="MobiDB-lite"/>
    </source>
</evidence>
<feature type="compositionally biased region" description="Basic and acidic residues" evidence="7">
    <location>
        <begin position="253"/>
        <end position="278"/>
    </location>
</feature>
<evidence type="ECO:0000256" key="3">
    <source>
        <dbReference type="ARBA" id="ARBA00022801"/>
    </source>
</evidence>
<sequence>MSHRGGYGRRGRGPSNDRQGWDDFSHSSQGGFGSYNRQDRWVDRGNNRGYREQTQSYSNTDGAEQFSGWRNRQKHGVGGSSSQAYSNRDQEKGRFSGNYDDDDDDEEEDEDAIAARGNKPPPHLRGRAIGMWYARRSQARKEKKEKTNRSTVSMDKSKEKNIRDLLDTLKDGDDHDSSHTTSPQSSKRPWHNTTGAGPSWGSGASYKRSNAGVVTAIIPAVSSNFLPLSNPFPVEVVPVSTASSTSNTTFVYADKEKETDKEQNDPPDSWEMRSDDGRTSGSDDGAEFPEVKSSSQEDLVDLDLYNDGGDDDDDDDDDKTTPSVTGVVEYMMSHGDYPYGAESDFAEALTESDNPLLDREMSEHMLALASKPGFVKMLGFRKKLPSYSMREQIVSTIDANQVLVISGETGCGKTTQVPQFILDSYIERGVGSQCRIICTQPRRISAISVAERVAAERCEKVNDTGESSVGYQIRLETKRPRTQGSILFCTTGIVLKFLEGDPGLNRATHIIIDEIHERDLQSDFLMIILKDLLLRRTNLKVILMSATLNAEMFSQYFDNCPMLNIPGYTFPVKEYLLEEVIEMTGYIPDASRQPTRRPARRSKPEDREEEEDYQVWCRNLMGKFSHRTIDVLQRFDYNSIDIDLIHHIINHICTKMEDGAILVFVPGWEEIKKLHEMIQKTPRCKSGSLRVIPLHSLMPTVNQREVFDRPPPGVRKIVIATNIAETSITIDDVVFVIDCGKIKVKDFQPEINLTSLEPQWVSKANAKQRRGRAGRVQAGHCFHLYTEFRYSRCRDYLPPEMLRTRLEELCLQIKLLKLGMIVPFIGKAMQHPSIEAIQHAVETLIELQALDRNENLLPLGYHLARMPVEPHTGKMILFGAMFCCLDPILTVAASLSFKDAFTIPLGKESLADQARKQLSANSKSDHIMLINAYRGWEESLNFGNNHQYCWQNFLSENTLKMLRDMKRQLAELLYDIGFLAAKSPKHLAANKNSDSLSMIRAVLCAGLYPNVAQVTKATRPNTKRPSGVKMSLKGDNRVFGHPKSVNYTESFFESKWMVFYHKLKTSKVYIHDCTMVSPYPLLFFGGEIQILQEEGMELVSVDNWVKFKASSSTAQLVKDLRKELDKILKEKITRPGPTSWNKQTKEGALMTTISDLICTEKFSNMDGSIGFRDGKKRGQSWS</sequence>
<dbReference type="Pfam" id="PF26026">
    <property type="entry name" value="RNA_hel_CTD"/>
    <property type="match status" value="1"/>
</dbReference>
<dbReference type="Gene3D" id="1.20.120.1080">
    <property type="match status" value="1"/>
</dbReference>
<dbReference type="Pfam" id="PF00271">
    <property type="entry name" value="Helicase_C"/>
    <property type="match status" value="1"/>
</dbReference>
<feature type="compositionally biased region" description="Polar residues" evidence="7">
    <location>
        <begin position="52"/>
        <end position="62"/>
    </location>
</feature>
<dbReference type="PANTHER" id="PTHR18934">
    <property type="entry name" value="ATP-DEPENDENT RNA HELICASE"/>
    <property type="match status" value="1"/>
</dbReference>
<evidence type="ECO:0000256" key="2">
    <source>
        <dbReference type="ARBA" id="ARBA00022741"/>
    </source>
</evidence>
<reference evidence="10 11" key="1">
    <citation type="journal article" date="2021" name="Elife">
        <title>Chloroplast acquisition without the gene transfer in kleptoplastic sea slugs, Plakobranchus ocellatus.</title>
        <authorList>
            <person name="Maeda T."/>
            <person name="Takahashi S."/>
            <person name="Yoshida T."/>
            <person name="Shimamura S."/>
            <person name="Takaki Y."/>
            <person name="Nagai Y."/>
            <person name="Toyoda A."/>
            <person name="Suzuki Y."/>
            <person name="Arimoto A."/>
            <person name="Ishii H."/>
            <person name="Satoh N."/>
            <person name="Nishiyama T."/>
            <person name="Hasebe M."/>
            <person name="Maruyama T."/>
            <person name="Minagawa J."/>
            <person name="Obokata J."/>
            <person name="Shigenobu S."/>
        </authorList>
    </citation>
    <scope>NUCLEOTIDE SEQUENCE [LARGE SCALE GENOMIC DNA]</scope>
</reference>
<evidence type="ECO:0000256" key="5">
    <source>
        <dbReference type="ARBA" id="ARBA00022840"/>
    </source>
</evidence>
<evidence type="ECO:0000259" key="9">
    <source>
        <dbReference type="PROSITE" id="PS51194"/>
    </source>
</evidence>
<feature type="compositionally biased region" description="Polar residues" evidence="7">
    <location>
        <begin position="183"/>
        <end position="196"/>
    </location>
</feature>
<feature type="compositionally biased region" description="Acidic residues" evidence="7">
    <location>
        <begin position="99"/>
        <end position="112"/>
    </location>
</feature>
<dbReference type="InterPro" id="IPR011545">
    <property type="entry name" value="DEAD/DEAH_box_helicase_dom"/>
</dbReference>
<dbReference type="GO" id="GO:0016787">
    <property type="term" value="F:hydrolase activity"/>
    <property type="evidence" value="ECO:0007669"/>
    <property type="project" value="UniProtKB-KW"/>
</dbReference>
<accession>A0AAV4AJ70</accession>
<dbReference type="Pfam" id="PF00270">
    <property type="entry name" value="DEAD"/>
    <property type="match status" value="1"/>
</dbReference>
<dbReference type="GO" id="GO:0003724">
    <property type="term" value="F:RNA helicase activity"/>
    <property type="evidence" value="ECO:0007669"/>
    <property type="project" value="UniProtKB-EC"/>
</dbReference>
<protein>
    <recommendedName>
        <fullName evidence="1">RNA helicase</fullName>
        <ecNumber evidence="1">3.6.4.13</ecNumber>
    </recommendedName>
</protein>
<dbReference type="Gene3D" id="3.40.50.300">
    <property type="entry name" value="P-loop containing nucleotide triphosphate hydrolases"/>
    <property type="match status" value="2"/>
</dbReference>
<feature type="region of interest" description="Disordered" evidence="7">
    <location>
        <begin position="1"/>
        <end position="205"/>
    </location>
</feature>
<dbReference type="CDD" id="cd18791">
    <property type="entry name" value="SF2_C_RHA"/>
    <property type="match status" value="1"/>
</dbReference>
<dbReference type="GO" id="GO:0002151">
    <property type="term" value="F:G-quadruplex RNA binding"/>
    <property type="evidence" value="ECO:0007669"/>
    <property type="project" value="TreeGrafter"/>
</dbReference>
<gene>
    <name evidence="10" type="ORF">PoB_003472000</name>
</gene>
<dbReference type="SMART" id="SM00490">
    <property type="entry name" value="HELICc"/>
    <property type="match status" value="1"/>
</dbReference>
<dbReference type="AlphaFoldDB" id="A0AAV4AJ70"/>
<evidence type="ECO:0000259" key="8">
    <source>
        <dbReference type="PROSITE" id="PS51192"/>
    </source>
</evidence>
<proteinExistence type="predicted"/>
<evidence type="ECO:0000256" key="6">
    <source>
        <dbReference type="ARBA" id="ARBA00047984"/>
    </source>
</evidence>
<dbReference type="GO" id="GO:0003678">
    <property type="term" value="F:DNA helicase activity"/>
    <property type="evidence" value="ECO:0007669"/>
    <property type="project" value="TreeGrafter"/>
</dbReference>
<dbReference type="Pfam" id="PF04408">
    <property type="entry name" value="WHD_HA2"/>
    <property type="match status" value="1"/>
</dbReference>
<dbReference type="SMART" id="SM00487">
    <property type="entry name" value="DEXDc"/>
    <property type="match status" value="1"/>
</dbReference>
<evidence type="ECO:0000313" key="10">
    <source>
        <dbReference type="EMBL" id="GFO08215.1"/>
    </source>
</evidence>
<keyword evidence="3" id="KW-0378">Hydrolase</keyword>
<dbReference type="EC" id="3.6.4.13" evidence="1"/>
<dbReference type="GO" id="GO:0005524">
    <property type="term" value="F:ATP binding"/>
    <property type="evidence" value="ECO:0007669"/>
    <property type="project" value="UniProtKB-KW"/>
</dbReference>
<feature type="compositionally biased region" description="Acidic residues" evidence="7">
    <location>
        <begin position="308"/>
        <end position="318"/>
    </location>
</feature>
<dbReference type="Proteomes" id="UP000735302">
    <property type="component" value="Unassembled WGS sequence"/>
</dbReference>
<keyword evidence="2" id="KW-0547">Nucleotide-binding</keyword>
<dbReference type="Pfam" id="PF07717">
    <property type="entry name" value="OB_NTP_bind"/>
    <property type="match status" value="1"/>
</dbReference>
<feature type="domain" description="Helicase C-terminal" evidence="9">
    <location>
        <begin position="648"/>
        <end position="817"/>
    </location>
</feature>
<comment type="catalytic activity">
    <reaction evidence="6">
        <text>ATP + H2O = ADP + phosphate + H(+)</text>
        <dbReference type="Rhea" id="RHEA:13065"/>
        <dbReference type="ChEBI" id="CHEBI:15377"/>
        <dbReference type="ChEBI" id="CHEBI:15378"/>
        <dbReference type="ChEBI" id="CHEBI:30616"/>
        <dbReference type="ChEBI" id="CHEBI:43474"/>
        <dbReference type="ChEBI" id="CHEBI:456216"/>
        <dbReference type="EC" id="3.6.4.13"/>
    </reaction>
</comment>
<dbReference type="InterPro" id="IPR059023">
    <property type="entry name" value="RNA_hel_CTD"/>
</dbReference>
<dbReference type="InterPro" id="IPR007502">
    <property type="entry name" value="Helicase-assoc_dom"/>
</dbReference>
<feature type="region of interest" description="Disordered" evidence="7">
    <location>
        <begin position="250"/>
        <end position="323"/>
    </location>
</feature>
<feature type="compositionally biased region" description="Basic and acidic residues" evidence="7">
    <location>
        <begin position="139"/>
        <end position="148"/>
    </location>
</feature>
<evidence type="ECO:0000256" key="4">
    <source>
        <dbReference type="ARBA" id="ARBA00022806"/>
    </source>
</evidence>
<dbReference type="Pfam" id="PF21010">
    <property type="entry name" value="HA2_C"/>
    <property type="match status" value="1"/>
</dbReference>
<name>A0AAV4AJ70_9GAST</name>
<feature type="compositionally biased region" description="Basic and acidic residues" evidence="7">
    <location>
        <begin position="155"/>
        <end position="178"/>
    </location>
</feature>
<comment type="caution">
    <text evidence="10">The sequence shown here is derived from an EMBL/GenBank/DDBJ whole genome shotgun (WGS) entry which is preliminary data.</text>
</comment>
<dbReference type="InterPro" id="IPR027417">
    <property type="entry name" value="P-loop_NTPase"/>
</dbReference>
<feature type="region of interest" description="Disordered" evidence="7">
    <location>
        <begin position="589"/>
        <end position="608"/>
    </location>
</feature>
<dbReference type="EMBL" id="BLXT01003952">
    <property type="protein sequence ID" value="GFO08215.1"/>
    <property type="molecule type" value="Genomic_DNA"/>
</dbReference>
<dbReference type="InterPro" id="IPR014001">
    <property type="entry name" value="Helicase_ATP-bd"/>
</dbReference>
<dbReference type="SMART" id="SM00847">
    <property type="entry name" value="HA2"/>
    <property type="match status" value="1"/>
</dbReference>
<dbReference type="PANTHER" id="PTHR18934:SF237">
    <property type="entry name" value="ATP-DEPENDENT DNA_RNA HELICASE DHX36"/>
    <property type="match status" value="1"/>
</dbReference>
<dbReference type="GO" id="GO:0005634">
    <property type="term" value="C:nucleus"/>
    <property type="evidence" value="ECO:0007669"/>
    <property type="project" value="TreeGrafter"/>
</dbReference>
<keyword evidence="5" id="KW-0067">ATP-binding</keyword>
<dbReference type="FunFam" id="3.40.50.300:FF:000670">
    <property type="entry name" value="Putative ATP-dependent RNA helicase DHX36"/>
    <property type="match status" value="1"/>
</dbReference>
<keyword evidence="4" id="KW-0347">Helicase</keyword>